<dbReference type="PANTHER" id="PTHR11588">
    <property type="entry name" value="TUBULIN"/>
    <property type="match status" value="1"/>
</dbReference>
<dbReference type="FunFam" id="3.40.50.300:FF:000091">
    <property type="entry name" value="Probable GTP-binding protein 1"/>
    <property type="match status" value="1"/>
</dbReference>
<feature type="compositionally biased region" description="Acidic residues" evidence="11">
    <location>
        <begin position="357"/>
        <end position="372"/>
    </location>
</feature>
<feature type="region of interest" description="Disordered" evidence="11">
    <location>
        <begin position="405"/>
        <end position="450"/>
    </location>
</feature>
<dbReference type="InterPro" id="IPR003008">
    <property type="entry name" value="Tubulin_FtsZ_GTPase"/>
</dbReference>
<dbReference type="GO" id="GO:0005874">
    <property type="term" value="C:microtubule"/>
    <property type="evidence" value="ECO:0007669"/>
    <property type="project" value="UniProtKB-KW"/>
</dbReference>
<evidence type="ECO:0000256" key="10">
    <source>
        <dbReference type="ARBA" id="ARBA00034296"/>
    </source>
</evidence>
<dbReference type="FunFam" id="3.30.1330.20:FF:000002">
    <property type="entry name" value="Tubulin beta chain"/>
    <property type="match status" value="1"/>
</dbReference>
<evidence type="ECO:0000313" key="13">
    <source>
        <dbReference type="EMBL" id="CAD7085035.1"/>
    </source>
</evidence>
<dbReference type="PRINTS" id="PR01161">
    <property type="entry name" value="TUBULIN"/>
</dbReference>
<dbReference type="OrthoDB" id="1662883at2759"/>
<feature type="domain" description="Tr-type G" evidence="12">
    <location>
        <begin position="551"/>
        <end position="778"/>
    </location>
</feature>
<sequence length="981" mass="109217">MDAVRASPYGQLFRPDNFVYGQSGAGNNWAKGHYTEGAELVDSVLEVIRKESEGCDCLQGFQLAHSLGGGTGSGMGTLLISKIREEYPDRIMNTFSVVPSPKVSDTVVEPYNATLSIHQLVENTDETFCIDNEALYDICFRTLKLTSPTYGDLNHLVSVTMSGVTTCLRFPGQLNADLRKLAVNMVPFPRLHFFMPGFAPLTAKGCQKYRALTVPELTQQMFDAKNMMTACDPRHGRYLTVAAIFRGQMSMKEVDTQMLNIQNKNSSYFVEWIPNNVKVAVCDIPPRGLKMSATFIGNTTAIQEIFKRISEQFTAMFRRKAFLHWYTGEGMDEMEFTEAESNMNDLVSEYQQYQEATADDEVEFDEEDELQEQQEHGQEQQPEFAKQKIMASFFSLFDPAQSDEVYASDDDDMNNNSNSQSDSDSNSNFSCSPKIEIDFDKGSLPPEPQQGNVEYKLKLISPSKQRFEHLVTQMKWRLREGHGEAIYEIGVSDSGHLHGLADNDMTASLQTLQQMAQKLGASTTVLRRKSLGNRRSVVEVLVRRIPDDQHNIEVRLAVLGGADAGKSTLLGVLTQGEYDNGRGRARLNMFRHMHEIQSGRTSCISHETLGFDAEGNVINYKYNEMMTSEEISDRSTKLVTFMDLAGHRRYLKTTVQALSGYSPHYAMLVVSAVSGFSVMAKEHLSLVRALEMPFFVVITKVDIKSPDDTLQELKNILTSVGCRKVPFVVQSDDDVLTAGSNFSSEKVVPIFCVSNVTGTALNLLTEFLYVLSPGISNAEKERLEQEAGEFQVDEIFRVAGVGNVLGGLLVKGVLTEKMRMQLGPLRDGSFMPVVVRSIHRNRAQCRVVRAGQSASLAFTQNTKLPPLRSGMVLLSDNGNENDSAPYGTYFFQAKVAVLFHATAIYVGFQTTVHIGSIRQTAIIRGIMGGGKIGTNDSASVMFEFVCHPEYVRPGMRVLFREGETKGIGHVTQVFPLNRKFN</sequence>
<dbReference type="InterPro" id="IPR037103">
    <property type="entry name" value="Tubulin/FtsZ-like_C"/>
</dbReference>
<gene>
    <name evidence="13" type="ORF">HERILL_LOCUS7901</name>
</gene>
<comment type="cofactor">
    <cofactor evidence="1">
        <name>Mg(2+)</name>
        <dbReference type="ChEBI" id="CHEBI:18420"/>
    </cofactor>
</comment>
<dbReference type="AlphaFoldDB" id="A0A7R8YWP7"/>
<dbReference type="SUPFAM" id="SSF52490">
    <property type="entry name" value="Tubulin nucleotide-binding domain-like"/>
    <property type="match status" value="1"/>
</dbReference>
<dbReference type="FunFam" id="1.10.287.600:FF:000006">
    <property type="entry name" value="Tubulin beta chain"/>
    <property type="match status" value="1"/>
</dbReference>
<evidence type="ECO:0000256" key="3">
    <source>
        <dbReference type="ARBA" id="ARBA00007249"/>
    </source>
</evidence>
<dbReference type="PRINTS" id="PR01163">
    <property type="entry name" value="BETATUBULIN"/>
</dbReference>
<evidence type="ECO:0000256" key="2">
    <source>
        <dbReference type="ARBA" id="ARBA00004245"/>
    </source>
</evidence>
<dbReference type="Gene3D" id="1.10.287.600">
    <property type="entry name" value="Helix hairpin bin"/>
    <property type="match status" value="1"/>
</dbReference>
<dbReference type="CDD" id="cd04165">
    <property type="entry name" value="GTPBP1_like"/>
    <property type="match status" value="1"/>
</dbReference>
<evidence type="ECO:0000256" key="4">
    <source>
        <dbReference type="ARBA" id="ARBA00009636"/>
    </source>
</evidence>
<comment type="similarity">
    <text evidence="4">Belongs to the tubulin family.</text>
</comment>
<dbReference type="PROSITE" id="PS00227">
    <property type="entry name" value="TUBULIN"/>
    <property type="match status" value="1"/>
</dbReference>
<dbReference type="Pfam" id="PF00009">
    <property type="entry name" value="GTP_EFTU"/>
    <property type="match status" value="1"/>
</dbReference>
<keyword evidence="8" id="KW-0342">GTP-binding</keyword>
<dbReference type="CDD" id="cd03708">
    <property type="entry name" value="GTPBP_III"/>
    <property type="match status" value="1"/>
</dbReference>
<dbReference type="Pfam" id="PF03953">
    <property type="entry name" value="Tubulin_C"/>
    <property type="match status" value="1"/>
</dbReference>
<dbReference type="InterPro" id="IPR008280">
    <property type="entry name" value="Tub_FtsZ_C"/>
</dbReference>
<dbReference type="InterPro" id="IPR018316">
    <property type="entry name" value="Tubulin/FtsZ_2-layer-sand-dom"/>
</dbReference>
<comment type="function">
    <text evidence="10">Tubulin is the major constituent of microtubules, a cylinder consisting of laterally associated linear protofilaments composed of alpha- and beta-tubulin heterodimers. Microtubules grow by the addition of GTP-tubulin dimers to the microtubule end, where a stabilizing cap forms. Below the cap, tubulin dimers are in GDP-bound state, owing to GTPase activity of alpha-tubulin.</text>
</comment>
<comment type="similarity">
    <text evidence="3">Belongs to the TRAFAC class translation factor GTPase superfamily. Classic translation factor GTPase family. EF-Tu/EF-1A subfamily.</text>
</comment>
<dbReference type="InterPro" id="IPR035531">
    <property type="entry name" value="GTPBP1-like"/>
</dbReference>
<dbReference type="InterPro" id="IPR017975">
    <property type="entry name" value="Tubulin_CS"/>
</dbReference>
<feature type="region of interest" description="Disordered" evidence="11">
    <location>
        <begin position="356"/>
        <end position="384"/>
    </location>
</feature>
<dbReference type="Gene3D" id="3.40.50.1440">
    <property type="entry name" value="Tubulin/FtsZ, GTPase domain"/>
    <property type="match status" value="1"/>
</dbReference>
<dbReference type="GO" id="GO:0007017">
    <property type="term" value="P:microtubule-based process"/>
    <property type="evidence" value="ECO:0007669"/>
    <property type="project" value="InterPro"/>
</dbReference>
<keyword evidence="7" id="KW-0547">Nucleotide-binding</keyword>
<dbReference type="Gene3D" id="2.40.30.10">
    <property type="entry name" value="Translation factors"/>
    <property type="match status" value="1"/>
</dbReference>
<dbReference type="GO" id="GO:0005525">
    <property type="term" value="F:GTP binding"/>
    <property type="evidence" value="ECO:0007669"/>
    <property type="project" value="UniProtKB-KW"/>
</dbReference>
<dbReference type="FunCoup" id="A0A7R8YWP7">
    <property type="interactions" value="1349"/>
</dbReference>
<dbReference type="InterPro" id="IPR002453">
    <property type="entry name" value="Beta_tubulin"/>
</dbReference>
<keyword evidence="9" id="KW-0206">Cytoskeleton</keyword>
<dbReference type="InterPro" id="IPR036525">
    <property type="entry name" value="Tubulin/FtsZ_GTPase_sf"/>
</dbReference>
<dbReference type="GO" id="GO:0003924">
    <property type="term" value="F:GTPase activity"/>
    <property type="evidence" value="ECO:0007669"/>
    <property type="project" value="InterPro"/>
</dbReference>
<dbReference type="PROSITE" id="PS51722">
    <property type="entry name" value="G_TR_2"/>
    <property type="match status" value="1"/>
</dbReference>
<accession>A0A7R8YWP7</accession>
<evidence type="ECO:0000256" key="11">
    <source>
        <dbReference type="SAM" id="MobiDB-lite"/>
    </source>
</evidence>
<evidence type="ECO:0000256" key="7">
    <source>
        <dbReference type="ARBA" id="ARBA00022741"/>
    </source>
</evidence>
<dbReference type="Pfam" id="PF00091">
    <property type="entry name" value="Tubulin"/>
    <property type="match status" value="1"/>
</dbReference>
<dbReference type="InterPro" id="IPR023123">
    <property type="entry name" value="Tubulin_C"/>
</dbReference>
<dbReference type="Gene3D" id="3.30.1330.20">
    <property type="entry name" value="Tubulin/FtsZ, C-terminal domain"/>
    <property type="match status" value="1"/>
</dbReference>
<keyword evidence="5" id="KW-0963">Cytoplasm</keyword>
<evidence type="ECO:0000313" key="14">
    <source>
        <dbReference type="Proteomes" id="UP000594454"/>
    </source>
</evidence>
<dbReference type="CDD" id="cd03694">
    <property type="entry name" value="GTPBP_II"/>
    <property type="match status" value="1"/>
</dbReference>
<proteinExistence type="inferred from homology"/>
<dbReference type="InterPro" id="IPR027417">
    <property type="entry name" value="P-loop_NTPase"/>
</dbReference>
<dbReference type="FunFam" id="3.40.50.1440:FF:000013">
    <property type="entry name" value="Tubulin beta chain"/>
    <property type="match status" value="1"/>
</dbReference>
<dbReference type="SUPFAM" id="SSF50447">
    <property type="entry name" value="Translation proteins"/>
    <property type="match status" value="1"/>
</dbReference>
<dbReference type="Gene3D" id="3.40.50.300">
    <property type="entry name" value="P-loop containing nucleotide triphosphate hydrolases"/>
    <property type="match status" value="1"/>
</dbReference>
<dbReference type="FunFam" id="2.40.30.10:FF:000014">
    <property type="entry name" value="Probable GTP-binding protein 1"/>
    <property type="match status" value="1"/>
</dbReference>
<dbReference type="SUPFAM" id="SSF55307">
    <property type="entry name" value="Tubulin C-terminal domain-like"/>
    <property type="match status" value="1"/>
</dbReference>
<evidence type="ECO:0000256" key="5">
    <source>
        <dbReference type="ARBA" id="ARBA00022490"/>
    </source>
</evidence>
<dbReference type="SMART" id="SM00864">
    <property type="entry name" value="Tubulin"/>
    <property type="match status" value="1"/>
</dbReference>
<feature type="compositionally biased region" description="Low complexity" evidence="11">
    <location>
        <begin position="414"/>
        <end position="432"/>
    </location>
</feature>
<evidence type="ECO:0000256" key="9">
    <source>
        <dbReference type="ARBA" id="ARBA00023212"/>
    </source>
</evidence>
<dbReference type="InterPro" id="IPR009001">
    <property type="entry name" value="Transl_elong_EF1A/Init_IF2_C"/>
</dbReference>
<keyword evidence="6" id="KW-0493">Microtubule</keyword>
<evidence type="ECO:0000256" key="1">
    <source>
        <dbReference type="ARBA" id="ARBA00001946"/>
    </source>
</evidence>
<reference evidence="13 14" key="1">
    <citation type="submission" date="2020-11" db="EMBL/GenBank/DDBJ databases">
        <authorList>
            <person name="Wallbank WR R."/>
            <person name="Pardo Diaz C."/>
            <person name="Kozak K."/>
            <person name="Martin S."/>
            <person name="Jiggins C."/>
            <person name="Moest M."/>
            <person name="Warren A I."/>
            <person name="Generalovic N T."/>
            <person name="Byers J.R.P. K."/>
            <person name="Montejo-Kovacevich G."/>
            <person name="Yen C E."/>
        </authorList>
    </citation>
    <scope>NUCLEOTIDE SEQUENCE [LARGE SCALE GENOMIC DNA]</scope>
</reference>
<name>A0A7R8YWP7_HERIL</name>
<evidence type="ECO:0000256" key="6">
    <source>
        <dbReference type="ARBA" id="ARBA00022701"/>
    </source>
</evidence>
<protein>
    <recommendedName>
        <fullName evidence="12">Tr-type G domain-containing protein</fullName>
    </recommendedName>
</protein>
<dbReference type="InParanoid" id="A0A7R8YWP7"/>
<dbReference type="InterPro" id="IPR000217">
    <property type="entry name" value="Tubulin"/>
</dbReference>
<dbReference type="SUPFAM" id="SSF50465">
    <property type="entry name" value="EF-Tu/eEF-1alpha/eIF2-gamma C-terminal domain"/>
    <property type="match status" value="1"/>
</dbReference>
<dbReference type="CDD" id="cd02187">
    <property type="entry name" value="beta_tubulin"/>
    <property type="match status" value="1"/>
</dbReference>
<dbReference type="InterPro" id="IPR000795">
    <property type="entry name" value="T_Tr_GTP-bd_dom"/>
</dbReference>
<dbReference type="InterPro" id="IPR009000">
    <property type="entry name" value="Transl_B-barrel_sf"/>
</dbReference>
<dbReference type="SUPFAM" id="SSF52540">
    <property type="entry name" value="P-loop containing nucleoside triphosphate hydrolases"/>
    <property type="match status" value="1"/>
</dbReference>
<evidence type="ECO:0000259" key="12">
    <source>
        <dbReference type="PROSITE" id="PS51722"/>
    </source>
</evidence>
<keyword evidence="14" id="KW-1185">Reference proteome</keyword>
<dbReference type="Proteomes" id="UP000594454">
    <property type="component" value="Chromosome 3"/>
</dbReference>
<dbReference type="SMART" id="SM00865">
    <property type="entry name" value="Tubulin_C"/>
    <property type="match status" value="1"/>
</dbReference>
<evidence type="ECO:0000256" key="8">
    <source>
        <dbReference type="ARBA" id="ARBA00023134"/>
    </source>
</evidence>
<organism evidence="13 14">
    <name type="scientific">Hermetia illucens</name>
    <name type="common">Black soldier fly</name>
    <dbReference type="NCBI Taxonomy" id="343691"/>
    <lineage>
        <taxon>Eukaryota</taxon>
        <taxon>Metazoa</taxon>
        <taxon>Ecdysozoa</taxon>
        <taxon>Arthropoda</taxon>
        <taxon>Hexapoda</taxon>
        <taxon>Insecta</taxon>
        <taxon>Pterygota</taxon>
        <taxon>Neoptera</taxon>
        <taxon>Endopterygota</taxon>
        <taxon>Diptera</taxon>
        <taxon>Brachycera</taxon>
        <taxon>Stratiomyomorpha</taxon>
        <taxon>Stratiomyidae</taxon>
        <taxon>Hermetiinae</taxon>
        <taxon>Hermetia</taxon>
    </lineage>
</organism>
<dbReference type="EMBL" id="LR899011">
    <property type="protein sequence ID" value="CAD7085035.1"/>
    <property type="molecule type" value="Genomic_DNA"/>
</dbReference>
<comment type="subcellular location">
    <subcellularLocation>
        <location evidence="2">Cytoplasm</location>
        <location evidence="2">Cytoskeleton</location>
    </subcellularLocation>
</comment>
<dbReference type="GO" id="GO:0005200">
    <property type="term" value="F:structural constituent of cytoskeleton"/>
    <property type="evidence" value="ECO:0007669"/>
    <property type="project" value="InterPro"/>
</dbReference>